<dbReference type="Proteomes" id="UP000179807">
    <property type="component" value="Unassembled WGS sequence"/>
</dbReference>
<feature type="binding site" evidence="5">
    <location>
        <position position="67"/>
    </location>
    <ligand>
        <name>ATP</name>
        <dbReference type="ChEBI" id="CHEBI:30616"/>
    </ligand>
</feature>
<dbReference type="GO" id="GO:0005776">
    <property type="term" value="C:autophagosome"/>
    <property type="evidence" value="ECO:0007669"/>
    <property type="project" value="TreeGrafter"/>
</dbReference>
<keyword evidence="3 9" id="KW-0418">Kinase</keyword>
<reference evidence="9" key="1">
    <citation type="submission" date="2016-10" db="EMBL/GenBank/DDBJ databases">
        <authorList>
            <person name="Benchimol M."/>
            <person name="Almeida L.G."/>
            <person name="Vasconcelos A.T."/>
            <person name="Perreira-Neves A."/>
            <person name="Rosa I.A."/>
            <person name="Tasca T."/>
            <person name="Bogo M.R."/>
            <person name="de Souza W."/>
        </authorList>
    </citation>
    <scope>NUCLEOTIDE SEQUENCE [LARGE SCALE GENOMIC DNA]</scope>
    <source>
        <strain evidence="9">K</strain>
    </source>
</reference>
<evidence type="ECO:0000256" key="4">
    <source>
        <dbReference type="ARBA" id="ARBA00022840"/>
    </source>
</evidence>
<dbReference type="GO" id="GO:0005829">
    <property type="term" value="C:cytosol"/>
    <property type="evidence" value="ECO:0007669"/>
    <property type="project" value="TreeGrafter"/>
</dbReference>
<name>A0A1J4JI61_9EUKA</name>
<dbReference type="PROSITE" id="PS50011">
    <property type="entry name" value="PROTEIN_KINASE_DOM"/>
    <property type="match status" value="1"/>
</dbReference>
<evidence type="ECO:0000256" key="2">
    <source>
        <dbReference type="ARBA" id="ARBA00022741"/>
    </source>
</evidence>
<dbReference type="GO" id="GO:0016020">
    <property type="term" value="C:membrane"/>
    <property type="evidence" value="ECO:0007669"/>
    <property type="project" value="TreeGrafter"/>
</dbReference>
<dbReference type="PANTHER" id="PTHR24348">
    <property type="entry name" value="SERINE/THREONINE-PROTEIN KINASE UNC-51-RELATED"/>
    <property type="match status" value="1"/>
</dbReference>
<feature type="domain" description="Protein kinase" evidence="8">
    <location>
        <begin position="38"/>
        <end position="319"/>
    </location>
</feature>
<dbReference type="GO" id="GO:0010506">
    <property type="term" value="P:regulation of autophagy"/>
    <property type="evidence" value="ECO:0007669"/>
    <property type="project" value="InterPro"/>
</dbReference>
<dbReference type="Pfam" id="PF00069">
    <property type="entry name" value="Pkinase"/>
    <property type="match status" value="1"/>
</dbReference>
<accession>A0A1J4JI61</accession>
<dbReference type="InterPro" id="IPR008271">
    <property type="entry name" value="Ser/Thr_kinase_AS"/>
</dbReference>
<dbReference type="Gene3D" id="1.10.510.10">
    <property type="entry name" value="Transferase(Phosphotransferase) domain 1"/>
    <property type="match status" value="1"/>
</dbReference>
<keyword evidence="1" id="KW-0808">Transferase</keyword>
<dbReference type="SMART" id="SM00220">
    <property type="entry name" value="S_TKc"/>
    <property type="match status" value="1"/>
</dbReference>
<evidence type="ECO:0000256" key="5">
    <source>
        <dbReference type="PROSITE-ProRule" id="PRU10141"/>
    </source>
</evidence>
<protein>
    <submittedName>
        <fullName evidence="9">CAMK family protein kinase</fullName>
    </submittedName>
</protein>
<dbReference type="OrthoDB" id="68483at2759"/>
<organism evidence="9 10">
    <name type="scientific">Tritrichomonas foetus</name>
    <dbReference type="NCBI Taxonomy" id="1144522"/>
    <lineage>
        <taxon>Eukaryota</taxon>
        <taxon>Metamonada</taxon>
        <taxon>Parabasalia</taxon>
        <taxon>Tritrichomonadida</taxon>
        <taxon>Tritrichomonadidae</taxon>
        <taxon>Tritrichomonas</taxon>
    </lineage>
</organism>
<dbReference type="PROSITE" id="PS00107">
    <property type="entry name" value="PROTEIN_KINASE_ATP"/>
    <property type="match status" value="1"/>
</dbReference>
<evidence type="ECO:0000256" key="3">
    <source>
        <dbReference type="ARBA" id="ARBA00022777"/>
    </source>
</evidence>
<evidence type="ECO:0000259" key="8">
    <source>
        <dbReference type="PROSITE" id="PS50011"/>
    </source>
</evidence>
<dbReference type="InterPro" id="IPR045269">
    <property type="entry name" value="Atg1-like"/>
</dbReference>
<keyword evidence="10" id="KW-1185">Reference proteome</keyword>
<evidence type="ECO:0000256" key="7">
    <source>
        <dbReference type="SAM" id="MobiDB-lite"/>
    </source>
</evidence>
<keyword evidence="6" id="KW-0723">Serine/threonine-protein kinase</keyword>
<dbReference type="AlphaFoldDB" id="A0A1J4JI61"/>
<gene>
    <name evidence="9" type="ORF">TRFO_09088</name>
</gene>
<dbReference type="PANTHER" id="PTHR24348:SF22">
    <property type="entry name" value="NON-SPECIFIC SERINE_THREONINE PROTEIN KINASE"/>
    <property type="match status" value="1"/>
</dbReference>
<dbReference type="GO" id="GO:0000045">
    <property type="term" value="P:autophagosome assembly"/>
    <property type="evidence" value="ECO:0007669"/>
    <property type="project" value="TreeGrafter"/>
</dbReference>
<keyword evidence="2 5" id="KW-0547">Nucleotide-binding</keyword>
<comment type="caution">
    <text evidence="9">The sequence shown here is derived from an EMBL/GenBank/DDBJ whole genome shotgun (WGS) entry which is preliminary data.</text>
</comment>
<dbReference type="InterPro" id="IPR000719">
    <property type="entry name" value="Prot_kinase_dom"/>
</dbReference>
<evidence type="ECO:0000256" key="6">
    <source>
        <dbReference type="RuleBase" id="RU000304"/>
    </source>
</evidence>
<sequence>MLHISRAPLSFLKTLNTQPMFINDLKQSSSSMKKVNQFVLVKKIGSGSTSKVYVAKDTISNHFLACKVFHLSRYRHSAFVDRLEREIRIMRILNNHSSIISLNDVLYSQENDTAYMFMELADCGSLEKSIQNENYLKFSDEDLSSIFKQVVEGLIHLHSLGIVHHDVKPANIMLFSDGSAKLADFDVGHSFESCDDVVGSPAYQAPEIFNDIPLNDDSDDRTDQIFESDDSADDSYENDPSKEDVWSLGVSLYEAAFGRLPFGGYNMYEVNNEIHMTKNIVFDSYAHRSDDLIDLIRKMLVVDNKSRISMEEVRNHPFFARAPKKAHIPVPQIDFDNTDIENSDFNYVSATICDENFSFARNAAQKTIFANSFYTGSPSLNEDVLNDECEI</sequence>
<dbReference type="PROSITE" id="PS00108">
    <property type="entry name" value="PROTEIN_KINASE_ST"/>
    <property type="match status" value="1"/>
</dbReference>
<dbReference type="GO" id="GO:0000407">
    <property type="term" value="C:phagophore assembly site"/>
    <property type="evidence" value="ECO:0007669"/>
    <property type="project" value="TreeGrafter"/>
</dbReference>
<evidence type="ECO:0000313" key="9">
    <source>
        <dbReference type="EMBL" id="OHS97959.1"/>
    </source>
</evidence>
<dbReference type="InterPro" id="IPR017441">
    <property type="entry name" value="Protein_kinase_ATP_BS"/>
</dbReference>
<feature type="region of interest" description="Disordered" evidence="7">
    <location>
        <begin position="213"/>
        <end position="242"/>
    </location>
</feature>
<dbReference type="VEuPathDB" id="TrichDB:TRFO_09088"/>
<keyword evidence="4 5" id="KW-0067">ATP-binding</keyword>
<dbReference type="SUPFAM" id="SSF56112">
    <property type="entry name" value="Protein kinase-like (PK-like)"/>
    <property type="match status" value="1"/>
</dbReference>
<dbReference type="RefSeq" id="XP_068351096.1">
    <property type="nucleotide sequence ID" value="XM_068494675.1"/>
</dbReference>
<evidence type="ECO:0000256" key="1">
    <source>
        <dbReference type="ARBA" id="ARBA00022679"/>
    </source>
</evidence>
<proteinExistence type="inferred from homology"/>
<dbReference type="GO" id="GO:0004674">
    <property type="term" value="F:protein serine/threonine kinase activity"/>
    <property type="evidence" value="ECO:0007669"/>
    <property type="project" value="UniProtKB-KW"/>
</dbReference>
<evidence type="ECO:0000313" key="10">
    <source>
        <dbReference type="Proteomes" id="UP000179807"/>
    </source>
</evidence>
<dbReference type="GeneID" id="94829379"/>
<dbReference type="InterPro" id="IPR011009">
    <property type="entry name" value="Kinase-like_dom_sf"/>
</dbReference>
<dbReference type="EMBL" id="MLAK01001082">
    <property type="protein sequence ID" value="OHS97959.1"/>
    <property type="molecule type" value="Genomic_DNA"/>
</dbReference>
<feature type="compositionally biased region" description="Acidic residues" evidence="7">
    <location>
        <begin position="214"/>
        <end position="237"/>
    </location>
</feature>
<dbReference type="GO" id="GO:0005524">
    <property type="term" value="F:ATP binding"/>
    <property type="evidence" value="ECO:0007669"/>
    <property type="project" value="UniProtKB-UniRule"/>
</dbReference>
<comment type="similarity">
    <text evidence="6">Belongs to the protein kinase superfamily.</text>
</comment>